<evidence type="ECO:0000256" key="4">
    <source>
        <dbReference type="ARBA" id="ARBA00022679"/>
    </source>
</evidence>
<dbReference type="Gene3D" id="2.160.10.10">
    <property type="entry name" value="Hexapeptide repeat proteins"/>
    <property type="match status" value="1"/>
</dbReference>
<accession>A0A059F1K9</accession>
<dbReference type="EMBL" id="KK365158">
    <property type="protein sequence ID" value="KCZ80894.1"/>
    <property type="molecule type" value="Genomic_DNA"/>
</dbReference>
<dbReference type="OrthoDB" id="1733332at2759"/>
<dbReference type="InterPro" id="IPR029044">
    <property type="entry name" value="Nucleotide-diphossugar_trans"/>
</dbReference>
<evidence type="ECO:0000313" key="10">
    <source>
        <dbReference type="Proteomes" id="UP000030655"/>
    </source>
</evidence>
<dbReference type="Proteomes" id="UP000030655">
    <property type="component" value="Unassembled WGS sequence"/>
</dbReference>
<name>A0A059F1K9_9MICR</name>
<dbReference type="InterPro" id="IPR056729">
    <property type="entry name" value="GMPPB_C"/>
</dbReference>
<proteinExistence type="inferred from homology"/>
<gene>
    <name evidence="9" type="ORF">H312_01667</name>
</gene>
<evidence type="ECO:0000256" key="3">
    <source>
        <dbReference type="ARBA" id="ARBA00012387"/>
    </source>
</evidence>
<sequence>MINNKIKALILVGGYGSRLRPLTHTIPKPLIPFVNMPILERQIKSLSKVGIKDIVLAMNYKYSIIEKQTKPLEKKYQVNIIFSLEHEPLGTAGPIAFAKKYLEDSYVFVLNSDVICEYPFEEMMSYHFKTNKLGTLLVTKVEEPSKFGVIKTNKFNEIEYFAEKPVEYISNLINAGIYFFSPEIFNYLREVPSSIEKEVFPLLAEERMLNVVHLNGYWSDIGTPQGYLLGQKYFLESDKSLGSKLFHSRDNVVIGNNVSIGMNVSLKNCTIFDNTVICNNVVINDSIIGSNCFIGEDTILLNYSILGDDSKILNKK</sequence>
<feature type="domain" description="Mannose-1-phosphate guanyltransferase C-terminal" evidence="8">
    <location>
        <begin position="250"/>
        <end position="312"/>
    </location>
</feature>
<dbReference type="GO" id="GO:0000032">
    <property type="term" value="P:cell wall mannoprotein biosynthetic process"/>
    <property type="evidence" value="ECO:0007669"/>
    <property type="project" value="EnsemblFungi"/>
</dbReference>
<reference evidence="9 10" key="2">
    <citation type="submission" date="2014-03" db="EMBL/GenBank/DDBJ databases">
        <title>The Genome Sequence of Anncaliia algerae insect isolate PRA339.</title>
        <authorList>
            <consortium name="The Broad Institute Genome Sequencing Platform"/>
            <consortium name="The Broad Institute Genome Sequencing Center for Infectious Disease"/>
            <person name="Cuomo C."/>
            <person name="Becnel J."/>
            <person name="Sanscrainte N."/>
            <person name="Walker B."/>
            <person name="Young S.K."/>
            <person name="Zeng Q."/>
            <person name="Gargeya S."/>
            <person name="Fitzgerald M."/>
            <person name="Haas B."/>
            <person name="Abouelleil A."/>
            <person name="Alvarado L."/>
            <person name="Arachchi H.M."/>
            <person name="Berlin A.M."/>
            <person name="Chapman S.B."/>
            <person name="Dewar J."/>
            <person name="Goldberg J."/>
            <person name="Griggs A."/>
            <person name="Gujja S."/>
            <person name="Hansen M."/>
            <person name="Howarth C."/>
            <person name="Imamovic A."/>
            <person name="Larimer J."/>
            <person name="McCowan C."/>
            <person name="Murphy C."/>
            <person name="Neiman D."/>
            <person name="Pearson M."/>
            <person name="Priest M."/>
            <person name="Roberts A."/>
            <person name="Saif S."/>
            <person name="Shea T."/>
            <person name="Sisk P."/>
            <person name="Sykes S."/>
            <person name="Wortman J."/>
            <person name="Nusbaum C."/>
            <person name="Birren B."/>
        </authorList>
    </citation>
    <scope>NUCLEOTIDE SEQUENCE [LARGE SCALE GENOMIC DNA]</scope>
    <source>
        <strain evidence="9 10">PRA339</strain>
    </source>
</reference>
<dbReference type="AlphaFoldDB" id="A0A059F1K9"/>
<dbReference type="EC" id="2.7.7.13" evidence="3"/>
<evidence type="ECO:0000256" key="2">
    <source>
        <dbReference type="ARBA" id="ARBA00007274"/>
    </source>
</evidence>
<evidence type="ECO:0000259" key="7">
    <source>
        <dbReference type="Pfam" id="PF00483"/>
    </source>
</evidence>
<dbReference type="STRING" id="1288291.A0A059F1K9"/>
<keyword evidence="10" id="KW-1185">Reference proteome</keyword>
<dbReference type="HOGENOM" id="CLU_029499_0_0_1"/>
<dbReference type="InterPro" id="IPR050486">
    <property type="entry name" value="Mannose-1P_guanyltransferase"/>
</dbReference>
<dbReference type="FunFam" id="3.90.550.10:FF:000013">
    <property type="entry name" value="mannose-1-phosphate guanyltransferase beta"/>
    <property type="match status" value="1"/>
</dbReference>
<dbReference type="Pfam" id="PF25087">
    <property type="entry name" value="GMPPB_C"/>
    <property type="match status" value="1"/>
</dbReference>
<keyword evidence="5" id="KW-0131">Cell cycle</keyword>
<dbReference type="Gene3D" id="3.90.550.10">
    <property type="entry name" value="Spore Coat Polysaccharide Biosynthesis Protein SpsA, Chain A"/>
    <property type="match status" value="1"/>
</dbReference>
<dbReference type="VEuPathDB" id="MicrosporidiaDB:H312_01667"/>
<evidence type="ECO:0000256" key="1">
    <source>
        <dbReference type="ARBA" id="ARBA00004823"/>
    </source>
</evidence>
<dbReference type="InterPro" id="IPR005835">
    <property type="entry name" value="NTP_transferase_dom"/>
</dbReference>
<dbReference type="GO" id="GO:0009298">
    <property type="term" value="P:GDP-mannose biosynthetic process"/>
    <property type="evidence" value="ECO:0007669"/>
    <property type="project" value="EnsemblFungi"/>
</dbReference>
<dbReference type="GO" id="GO:0004475">
    <property type="term" value="F:mannose-1-phosphate guanylyltransferase (GTP) activity"/>
    <property type="evidence" value="ECO:0007669"/>
    <property type="project" value="UniProtKB-EC"/>
</dbReference>
<comment type="catalytic activity">
    <reaction evidence="6">
        <text>alpha-D-mannose 1-phosphate + GTP + H(+) = GDP-alpha-D-mannose + diphosphate</text>
        <dbReference type="Rhea" id="RHEA:15229"/>
        <dbReference type="ChEBI" id="CHEBI:15378"/>
        <dbReference type="ChEBI" id="CHEBI:33019"/>
        <dbReference type="ChEBI" id="CHEBI:37565"/>
        <dbReference type="ChEBI" id="CHEBI:57527"/>
        <dbReference type="ChEBI" id="CHEBI:58409"/>
        <dbReference type="EC" id="2.7.7.13"/>
    </reaction>
</comment>
<dbReference type="PANTHER" id="PTHR22572">
    <property type="entry name" value="SUGAR-1-PHOSPHATE GUANYL TRANSFERASE"/>
    <property type="match status" value="1"/>
</dbReference>
<evidence type="ECO:0000256" key="5">
    <source>
        <dbReference type="ARBA" id="ARBA00023306"/>
    </source>
</evidence>
<dbReference type="SUPFAM" id="SSF53448">
    <property type="entry name" value="Nucleotide-diphospho-sugar transferases"/>
    <property type="match status" value="1"/>
</dbReference>
<keyword evidence="4" id="KW-0808">Transferase</keyword>
<evidence type="ECO:0000313" key="9">
    <source>
        <dbReference type="EMBL" id="KCZ80894.1"/>
    </source>
</evidence>
<comment type="pathway">
    <text evidence="1">Nucleotide-sugar biosynthesis; GDP-alpha-D-mannose biosynthesis; GDP-alpha-D-mannose from alpha-D-mannose 1-phosphate (GTP route): step 1/1.</text>
</comment>
<dbReference type="Pfam" id="PF00483">
    <property type="entry name" value="NTP_transferase"/>
    <property type="match status" value="1"/>
</dbReference>
<evidence type="ECO:0000256" key="6">
    <source>
        <dbReference type="ARBA" id="ARBA00047343"/>
    </source>
</evidence>
<comment type="similarity">
    <text evidence="2">Belongs to the transferase hexapeptide repeat family.</text>
</comment>
<feature type="domain" description="Nucleotidyl transferase" evidence="7">
    <location>
        <begin position="7"/>
        <end position="231"/>
    </location>
</feature>
<organism evidence="9 10">
    <name type="scientific">Anncaliia algerae PRA339</name>
    <dbReference type="NCBI Taxonomy" id="1288291"/>
    <lineage>
        <taxon>Eukaryota</taxon>
        <taxon>Fungi</taxon>
        <taxon>Fungi incertae sedis</taxon>
        <taxon>Microsporidia</taxon>
        <taxon>Tubulinosematoidea</taxon>
        <taxon>Tubulinosematidae</taxon>
        <taxon>Anncaliia</taxon>
    </lineage>
</organism>
<evidence type="ECO:0000259" key="8">
    <source>
        <dbReference type="Pfam" id="PF25087"/>
    </source>
</evidence>
<protein>
    <recommendedName>
        <fullName evidence="3">mannose-1-phosphate guanylyltransferase</fullName>
        <ecNumber evidence="3">2.7.7.13</ecNumber>
    </recommendedName>
</protein>
<reference evidence="10" key="1">
    <citation type="submission" date="2013-02" db="EMBL/GenBank/DDBJ databases">
        <authorList>
            <consortium name="The Broad Institute Genome Sequencing Platform"/>
            <person name="Cuomo C."/>
            <person name="Becnel J."/>
            <person name="Sanscrainte N."/>
            <person name="Walker B."/>
            <person name="Young S.K."/>
            <person name="Zeng Q."/>
            <person name="Gargeya S."/>
            <person name="Fitzgerald M."/>
            <person name="Haas B."/>
            <person name="Abouelleil A."/>
            <person name="Alvarado L."/>
            <person name="Arachchi H.M."/>
            <person name="Berlin A.M."/>
            <person name="Chapman S.B."/>
            <person name="Dewar J."/>
            <person name="Goldberg J."/>
            <person name="Griggs A."/>
            <person name="Gujja S."/>
            <person name="Hansen M."/>
            <person name="Howarth C."/>
            <person name="Imamovic A."/>
            <person name="Larimer J."/>
            <person name="McCowan C."/>
            <person name="Murphy C."/>
            <person name="Neiman D."/>
            <person name="Pearson M."/>
            <person name="Priest M."/>
            <person name="Roberts A."/>
            <person name="Saif S."/>
            <person name="Shea T."/>
            <person name="Sisk P."/>
            <person name="Sykes S."/>
            <person name="Wortman J."/>
            <person name="Nusbaum C."/>
            <person name="Birren B."/>
        </authorList>
    </citation>
    <scope>NUCLEOTIDE SEQUENCE [LARGE SCALE GENOMIC DNA]</scope>
    <source>
        <strain evidence="10">PRA339</strain>
    </source>
</reference>